<evidence type="ECO:0000256" key="1">
    <source>
        <dbReference type="SAM" id="MobiDB-lite"/>
    </source>
</evidence>
<organism evidence="3 4">
    <name type="scientific">Oryzias melastigma</name>
    <name type="common">Marine medaka</name>
    <dbReference type="NCBI Taxonomy" id="30732"/>
    <lineage>
        <taxon>Eukaryota</taxon>
        <taxon>Metazoa</taxon>
        <taxon>Chordata</taxon>
        <taxon>Craniata</taxon>
        <taxon>Vertebrata</taxon>
        <taxon>Euteleostomi</taxon>
        <taxon>Actinopterygii</taxon>
        <taxon>Neopterygii</taxon>
        <taxon>Teleostei</taxon>
        <taxon>Neoteleostei</taxon>
        <taxon>Acanthomorphata</taxon>
        <taxon>Ovalentaria</taxon>
        <taxon>Atherinomorphae</taxon>
        <taxon>Beloniformes</taxon>
        <taxon>Adrianichthyidae</taxon>
        <taxon>Oryziinae</taxon>
        <taxon>Oryzias</taxon>
    </lineage>
</organism>
<dbReference type="Proteomes" id="UP000646548">
    <property type="component" value="Unassembled WGS sequence"/>
</dbReference>
<gene>
    <name evidence="3" type="ORF">FQA47_020843</name>
</gene>
<feature type="region of interest" description="Disordered" evidence="1">
    <location>
        <begin position="49"/>
        <end position="81"/>
    </location>
</feature>
<name>A0A834F163_ORYME</name>
<dbReference type="AlphaFoldDB" id="A0A834F163"/>
<comment type="caution">
    <text evidence="3">The sequence shown here is derived from an EMBL/GenBank/DDBJ whole genome shotgun (WGS) entry which is preliminary data.</text>
</comment>
<evidence type="ECO:0000256" key="2">
    <source>
        <dbReference type="SAM" id="SignalP"/>
    </source>
</evidence>
<evidence type="ECO:0008006" key="5">
    <source>
        <dbReference type="Google" id="ProtNLM"/>
    </source>
</evidence>
<feature type="signal peptide" evidence="2">
    <location>
        <begin position="1"/>
        <end position="21"/>
    </location>
</feature>
<feature type="chain" id="PRO_5033041613" description="Secreted protein" evidence="2">
    <location>
        <begin position="22"/>
        <end position="133"/>
    </location>
</feature>
<proteinExistence type="predicted"/>
<protein>
    <recommendedName>
        <fullName evidence="5">Secreted protein</fullName>
    </recommendedName>
</protein>
<feature type="region of interest" description="Disordered" evidence="1">
    <location>
        <begin position="97"/>
        <end position="120"/>
    </location>
</feature>
<evidence type="ECO:0000313" key="3">
    <source>
        <dbReference type="EMBL" id="KAF6721265.1"/>
    </source>
</evidence>
<feature type="compositionally biased region" description="Basic residues" evidence="1">
    <location>
        <begin position="59"/>
        <end position="72"/>
    </location>
</feature>
<accession>A0A834F163</accession>
<sequence length="133" mass="14899">MRIPFLTVLPLFVLLCSSSESQPPFMVSICRKTSNIMLCFSGKALQRTENPASSSHSLGCRRRLSGKVKASSRRLADAPDRTDMKALPVLTHCVNRQNRSITAERPHPDMNPTDLQRAPLFDLQAYQGRTSDR</sequence>
<reference evidence="3" key="1">
    <citation type="journal article" name="BMC Genomics">
        <title>Long-read sequencing and de novo genome assembly of marine medaka (Oryzias melastigma).</title>
        <authorList>
            <person name="Liang P."/>
            <person name="Saqib H.S.A."/>
            <person name="Ni X."/>
            <person name="Shen Y."/>
        </authorList>
    </citation>
    <scope>NUCLEOTIDE SEQUENCE</scope>
    <source>
        <strain evidence="3">Bigg-433</strain>
    </source>
</reference>
<evidence type="ECO:0000313" key="4">
    <source>
        <dbReference type="Proteomes" id="UP000646548"/>
    </source>
</evidence>
<keyword evidence="2" id="KW-0732">Signal</keyword>
<dbReference type="EMBL" id="WKFB01000499">
    <property type="protein sequence ID" value="KAF6721265.1"/>
    <property type="molecule type" value="Genomic_DNA"/>
</dbReference>